<dbReference type="PANTHER" id="PTHR19959:SF119">
    <property type="entry name" value="FUNGAL LIPASE-LIKE DOMAIN-CONTAINING PROTEIN"/>
    <property type="match status" value="1"/>
</dbReference>
<dbReference type="SUPFAM" id="SSF48452">
    <property type="entry name" value="TPR-like"/>
    <property type="match status" value="1"/>
</dbReference>
<accession>A0AAD7NMR4</accession>
<dbReference type="EMBL" id="JARKIB010000023">
    <property type="protein sequence ID" value="KAJ7766712.1"/>
    <property type="molecule type" value="Genomic_DNA"/>
</dbReference>
<name>A0AAD7NMR4_9AGAR</name>
<evidence type="ECO:0000313" key="3">
    <source>
        <dbReference type="Proteomes" id="UP001215598"/>
    </source>
</evidence>
<reference evidence="2" key="1">
    <citation type="submission" date="2023-03" db="EMBL/GenBank/DDBJ databases">
        <title>Massive genome expansion in bonnet fungi (Mycena s.s.) driven by repeated elements and novel gene families across ecological guilds.</title>
        <authorList>
            <consortium name="Lawrence Berkeley National Laboratory"/>
            <person name="Harder C.B."/>
            <person name="Miyauchi S."/>
            <person name="Viragh M."/>
            <person name="Kuo A."/>
            <person name="Thoen E."/>
            <person name="Andreopoulos B."/>
            <person name="Lu D."/>
            <person name="Skrede I."/>
            <person name="Drula E."/>
            <person name="Henrissat B."/>
            <person name="Morin E."/>
            <person name="Kohler A."/>
            <person name="Barry K."/>
            <person name="LaButti K."/>
            <person name="Morin E."/>
            <person name="Salamov A."/>
            <person name="Lipzen A."/>
            <person name="Mereny Z."/>
            <person name="Hegedus B."/>
            <person name="Baldrian P."/>
            <person name="Stursova M."/>
            <person name="Weitz H."/>
            <person name="Taylor A."/>
            <person name="Grigoriev I.V."/>
            <person name="Nagy L.G."/>
            <person name="Martin F."/>
            <person name="Kauserud H."/>
        </authorList>
    </citation>
    <scope>NUCLEOTIDE SEQUENCE</scope>
    <source>
        <strain evidence="2">CBHHK182m</strain>
    </source>
</reference>
<keyword evidence="3" id="KW-1185">Reference proteome</keyword>
<gene>
    <name evidence="2" type="ORF">B0H16DRAFT_371036</name>
</gene>
<dbReference type="Proteomes" id="UP001215598">
    <property type="component" value="Unassembled WGS sequence"/>
</dbReference>
<dbReference type="Pfam" id="PF12770">
    <property type="entry name" value="CHAT"/>
    <property type="match status" value="1"/>
</dbReference>
<evidence type="ECO:0000259" key="1">
    <source>
        <dbReference type="Pfam" id="PF12770"/>
    </source>
</evidence>
<proteinExistence type="predicted"/>
<feature type="domain" description="CHAT" evidence="1">
    <location>
        <begin position="707"/>
        <end position="976"/>
    </location>
</feature>
<sequence length="977" mass="108584">MQQMVQQIPLNDPDLPQYQYQLGNAFAQRYQNTRDLNDLNAAIDKLQEAVDLRPEDHPGRAEQLQDLATCFTDRFRQLGDLKDLEAALQRDQEAVDLTPADHPDKAERLQSLAVSFSDRFQRLGDLKDLEAALEKKQEAMDLTPADHPRTTGRLQSLAVSLRDRFLRLGNLKDLDAAIQKLQNAVDLTPVDQPDKTGQLQNLATSLIDRFRHLGHLEDLETALQRAREAVDLTPADHPDRAERVQCLATSFGHRFQRLGDFKDLQAAIQNFQDAVDLTPVDHPDRAGRLQCLAVSFKDRFERMGDPKDLDTALQKDQEAVNLTPADHPDRAGRLKGLAGSFRYRFERMGDPKDLDTALQKDQEAVNLTPADHPDRAGRLQSLAESFTDRFKEFGNLKDLEAALQSDREALDLTPEDHPDRAERLLSLAISLTDLYKQFREPSVLTAVHTCFGQSFKTNASSDPEPLWHGALGWASFSEEFQPEHCSTAYSAAFSLLPDILWIGLTIPTRHDTIRRLDIGGTASAATRTCIKLADLTFAVQLIEQGLATIFQQMLQLKPDFDSLQPDQAEDLQQLSLVLYSGTAADPSGLACKRKELLKNIRQQPGFEYYLLPKPYKALCHASQGGPVVILNCDRNGCDGLIILNPTSEPVHVALPNATFDLLKSQQMLLKKLLNRCNVRVRQESASTRLFGHQEMSSSKTIEECFTDLLTWLWNNVVDPVYQVLAAHGLHSGRLWWLPTGSFTGLPLHACPPTNQFIHSYTATLASLLEGQAKPVTTSHKIGVVGVTHTGLGGVNHLRGVGQEVEKICSIIKSPNLECVLGKQATPDAVKHQLQNCSWVHLACHGTQDLVEPIKSRLLLYNGVLELETILQMPLSNAEVVFLTACQTAMGDAELANESFHLGGGFIAAGFRGAIGTLWSMDDRDGPLVAETVYSHLFKNGREPQATDAAEALHLAVNKLKAEKVPYQRWVPFIHMGV</sequence>
<dbReference type="InterPro" id="IPR024983">
    <property type="entry name" value="CHAT_dom"/>
</dbReference>
<dbReference type="Gene3D" id="1.25.40.10">
    <property type="entry name" value="Tetratricopeptide repeat domain"/>
    <property type="match status" value="3"/>
</dbReference>
<dbReference type="PANTHER" id="PTHR19959">
    <property type="entry name" value="KINESIN LIGHT CHAIN"/>
    <property type="match status" value="1"/>
</dbReference>
<protein>
    <submittedName>
        <fullName evidence="2">CHAT domain-containing protein</fullName>
    </submittedName>
</protein>
<dbReference type="InterPro" id="IPR011990">
    <property type="entry name" value="TPR-like_helical_dom_sf"/>
</dbReference>
<organism evidence="2 3">
    <name type="scientific">Mycena metata</name>
    <dbReference type="NCBI Taxonomy" id="1033252"/>
    <lineage>
        <taxon>Eukaryota</taxon>
        <taxon>Fungi</taxon>
        <taxon>Dikarya</taxon>
        <taxon>Basidiomycota</taxon>
        <taxon>Agaricomycotina</taxon>
        <taxon>Agaricomycetes</taxon>
        <taxon>Agaricomycetidae</taxon>
        <taxon>Agaricales</taxon>
        <taxon>Marasmiineae</taxon>
        <taxon>Mycenaceae</taxon>
        <taxon>Mycena</taxon>
    </lineage>
</organism>
<dbReference type="AlphaFoldDB" id="A0AAD7NMR4"/>
<comment type="caution">
    <text evidence="2">The sequence shown here is derived from an EMBL/GenBank/DDBJ whole genome shotgun (WGS) entry which is preliminary data.</text>
</comment>
<evidence type="ECO:0000313" key="2">
    <source>
        <dbReference type="EMBL" id="KAJ7766712.1"/>
    </source>
</evidence>